<keyword evidence="3" id="KW-1185">Reference proteome</keyword>
<gene>
    <name evidence="2" type="ORF">WN51_09723</name>
</gene>
<protein>
    <submittedName>
        <fullName evidence="2">Uncharacterized protein</fullName>
    </submittedName>
</protein>
<accession>A0A0N0U6B0</accession>
<sequence length="188" mass="21572">MDVVVGMTMKNEEWESLFFEDRSQVSKPAGPPDLPFTVATQKNLIWLCPLYVRIQEISATTTLLDSKRATVLRTSRAEKKSLVCEAYIATENWNRCFLLREKRRSFPWNLNEEKERYTGSNAIGKIEAGCSAILQREGNGGQCVNSFSLFMSNSRDEKSKSYKPKMFEGESTSEREESLLGEYVKWNE</sequence>
<proteinExistence type="predicted"/>
<evidence type="ECO:0000313" key="2">
    <source>
        <dbReference type="EMBL" id="KOX77401.1"/>
    </source>
</evidence>
<reference evidence="2 3" key="1">
    <citation type="submission" date="2015-07" db="EMBL/GenBank/DDBJ databases">
        <title>The genome of Melipona quadrifasciata.</title>
        <authorList>
            <person name="Pan H."/>
            <person name="Kapheim K."/>
        </authorList>
    </citation>
    <scope>NUCLEOTIDE SEQUENCE [LARGE SCALE GENOMIC DNA]</scope>
    <source>
        <strain evidence="2">0111107301</strain>
        <tissue evidence="2">Whole body</tissue>
    </source>
</reference>
<name>A0A0N0U6B0_9HYME</name>
<organism evidence="2 3">
    <name type="scientific">Melipona quadrifasciata</name>
    <dbReference type="NCBI Taxonomy" id="166423"/>
    <lineage>
        <taxon>Eukaryota</taxon>
        <taxon>Metazoa</taxon>
        <taxon>Ecdysozoa</taxon>
        <taxon>Arthropoda</taxon>
        <taxon>Hexapoda</taxon>
        <taxon>Insecta</taxon>
        <taxon>Pterygota</taxon>
        <taxon>Neoptera</taxon>
        <taxon>Endopterygota</taxon>
        <taxon>Hymenoptera</taxon>
        <taxon>Apocrita</taxon>
        <taxon>Aculeata</taxon>
        <taxon>Apoidea</taxon>
        <taxon>Anthophila</taxon>
        <taxon>Apidae</taxon>
        <taxon>Melipona</taxon>
    </lineage>
</organism>
<dbReference type="EMBL" id="KQ435732">
    <property type="protein sequence ID" value="KOX77401.1"/>
    <property type="molecule type" value="Genomic_DNA"/>
</dbReference>
<feature type="region of interest" description="Disordered" evidence="1">
    <location>
        <begin position="155"/>
        <end position="174"/>
    </location>
</feature>
<evidence type="ECO:0000256" key="1">
    <source>
        <dbReference type="SAM" id="MobiDB-lite"/>
    </source>
</evidence>
<dbReference type="Proteomes" id="UP000053105">
    <property type="component" value="Unassembled WGS sequence"/>
</dbReference>
<evidence type="ECO:0000313" key="3">
    <source>
        <dbReference type="Proteomes" id="UP000053105"/>
    </source>
</evidence>
<dbReference type="AlphaFoldDB" id="A0A0N0U6B0"/>